<evidence type="ECO:0000256" key="2">
    <source>
        <dbReference type="SAM" id="Phobius"/>
    </source>
</evidence>
<evidence type="ECO:0000313" key="4">
    <source>
        <dbReference type="Proteomes" id="UP001232750"/>
    </source>
</evidence>
<comment type="caution">
    <text evidence="3">The sequence shown here is derived from an EMBL/GenBank/DDBJ whole genome shotgun (WGS) entry which is preliminary data.</text>
</comment>
<feature type="transmembrane region" description="Helical" evidence="2">
    <location>
        <begin position="74"/>
        <end position="95"/>
    </location>
</feature>
<feature type="transmembrane region" description="Helical" evidence="2">
    <location>
        <begin position="45"/>
        <end position="68"/>
    </location>
</feature>
<feature type="region of interest" description="Disordered" evidence="1">
    <location>
        <begin position="396"/>
        <end position="420"/>
    </location>
</feature>
<evidence type="ECO:0000256" key="1">
    <source>
        <dbReference type="SAM" id="MobiDB-lite"/>
    </source>
</evidence>
<dbReference type="Proteomes" id="UP001232750">
    <property type="component" value="Unassembled WGS sequence"/>
</dbReference>
<dbReference type="RefSeq" id="WP_283831170.1">
    <property type="nucleotide sequence ID" value="NZ_JASJEU010000006.1"/>
</dbReference>
<evidence type="ECO:0000313" key="3">
    <source>
        <dbReference type="EMBL" id="MDJ1649827.1"/>
    </source>
</evidence>
<reference evidence="3 4" key="1">
    <citation type="submission" date="2023-05" db="EMBL/GenBank/DDBJ databases">
        <title>Gordonibacter KGMB12511T sp. nov., isolated from faeces of healthy Korean.</title>
        <authorList>
            <person name="Kim H.S."/>
            <person name="Kim J.-S."/>
            <person name="Suh M.K."/>
            <person name="Eom M.K."/>
            <person name="Do H.E."/>
            <person name="Lee J.-S."/>
        </authorList>
    </citation>
    <scope>NUCLEOTIDE SEQUENCE [LARGE SCALE GENOMIC DNA]</scope>
    <source>
        <strain evidence="3 4">KGMB12511</strain>
    </source>
</reference>
<feature type="transmembrane region" description="Helical" evidence="2">
    <location>
        <begin position="130"/>
        <end position="154"/>
    </location>
</feature>
<keyword evidence="4" id="KW-1185">Reference proteome</keyword>
<dbReference type="EMBL" id="JASJEU010000006">
    <property type="protein sequence ID" value="MDJ1649827.1"/>
    <property type="molecule type" value="Genomic_DNA"/>
</dbReference>
<protein>
    <submittedName>
        <fullName evidence="3">M50 family metallopeptidase</fullName>
    </submittedName>
</protein>
<feature type="transmembrane region" description="Helical" evidence="2">
    <location>
        <begin position="12"/>
        <end position="33"/>
    </location>
</feature>
<proteinExistence type="predicted"/>
<keyword evidence="2" id="KW-0472">Membrane</keyword>
<gene>
    <name evidence="3" type="ORF">QNJ86_03345</name>
</gene>
<keyword evidence="2" id="KW-1133">Transmembrane helix</keyword>
<dbReference type="CDD" id="cd05709">
    <property type="entry name" value="S2P-M50"/>
    <property type="match status" value="1"/>
</dbReference>
<sequence>MTKANTNKSHKLAKASAILLFTLIGAFGGYQLARMIDETTTTGALETILIAGLFIVVLALAYLLHIIVHEAGHLVMGLATGYQFISFRIGSIMVIKEQGRLRLRRFSLAGTGGQCLLSPPDLVDGRVPYVLYNLGGVLANLTLAILCGIIAVVARFIAVSQVGESAPLWTTPSGAVALFCTFSAIVGLALALMNGIPLSLSGVDNDGRNIVSASKSPEALRAFWIIMKSGEELARGSRLKDMPAAWFAPPSSPEALTNPLIASVAVLSCQRLLDEGNIPEAAQSIRTHLNTSTGTLGIHRALLNIDLAFCEMMEGTRPESPEPFDKETLRIAKAMHTNPSLLRARYATALLVDHNPDEARVLREKFDRVAANYPYSADLASERELMARVDETAAARQKPVNNKVGETDTNLLKEASYDGA</sequence>
<organism evidence="3 4">
    <name type="scientific">Gordonibacter faecis</name>
    <dbReference type="NCBI Taxonomy" id="3047475"/>
    <lineage>
        <taxon>Bacteria</taxon>
        <taxon>Bacillati</taxon>
        <taxon>Actinomycetota</taxon>
        <taxon>Coriobacteriia</taxon>
        <taxon>Eggerthellales</taxon>
        <taxon>Eggerthellaceae</taxon>
        <taxon>Gordonibacter</taxon>
    </lineage>
</organism>
<keyword evidence="2" id="KW-0812">Transmembrane</keyword>
<accession>A0ABT7DJX9</accession>
<name>A0ABT7DJX9_9ACTN</name>
<feature type="transmembrane region" description="Helical" evidence="2">
    <location>
        <begin position="174"/>
        <end position="193"/>
    </location>
</feature>